<feature type="region of interest" description="Disordered" evidence="1">
    <location>
        <begin position="299"/>
        <end position="373"/>
    </location>
</feature>
<dbReference type="FunCoup" id="A0A2R5GQ35">
    <property type="interactions" value="204"/>
</dbReference>
<dbReference type="Gene3D" id="3.10.20.90">
    <property type="entry name" value="Phosphatidylinositol 3-kinase Catalytic Subunit, Chain A, domain 1"/>
    <property type="match status" value="1"/>
</dbReference>
<dbReference type="Pfam" id="PF23195">
    <property type="entry name" value="UBQLN1"/>
    <property type="match status" value="1"/>
</dbReference>
<evidence type="ECO:0000259" key="3">
    <source>
        <dbReference type="PROSITE" id="PS50053"/>
    </source>
</evidence>
<feature type="compositionally biased region" description="Gly residues" evidence="1">
    <location>
        <begin position="258"/>
        <end position="267"/>
    </location>
</feature>
<evidence type="ECO:0000313" key="4">
    <source>
        <dbReference type="EMBL" id="GBG30461.1"/>
    </source>
</evidence>
<dbReference type="FunFam" id="1.10.260.100:FF:000001">
    <property type="entry name" value="Ubiquilin 1"/>
    <property type="match status" value="1"/>
</dbReference>
<dbReference type="CDD" id="cd16106">
    <property type="entry name" value="Ubl_Dsk2p_like"/>
    <property type="match status" value="1"/>
</dbReference>
<comment type="caution">
    <text evidence="4">The sequence shown here is derived from an EMBL/GenBank/DDBJ whole genome shotgun (WGS) entry which is preliminary data.</text>
</comment>
<sequence>MGRKIRVSVRCSTGPKFDAEADEGKSVLELKRALAEQAGVPEEQQRLIYKGRVLKDDLMVEHYNIVDGDAIHLVASSGAPAANASGNAGAAASGASAEARSAAAGIPTPGMAASAGPAGMPPGLGAMMDNPIFQSMLDNPEFMRSMMMANPQIRAMIEQNPQLGQVLSDPELLRTTMNAARNPALMNELMRNQDRAIANIESLPGGYNALARMYEDVAPMMDGPMNSSSSASGNTQSAEAGAENGGEGSAGAPIPNPWGGGGSGGSNSGSNSAAPGQNPAAGMMQNLFGGAGGAGGAGFPFGGASSGQGDQQTPPRGMPFSLPPVPPEFIQQMMQTMSGATRGQHSNSQPQQQNINNNNNVNPSANTGATSAAAAAAVAKNSARVASLRKGPNPWAPADSPDSPQVKYKEQLAQMEEMGFPDMAANIQALLRCDGDAEQAIEHLLEDMAK</sequence>
<feature type="domain" description="Ubiquitin-like" evidence="3">
    <location>
        <begin position="5"/>
        <end position="74"/>
    </location>
</feature>
<gene>
    <name evidence="4" type="ORF">FCC1311_066802</name>
</gene>
<dbReference type="InterPro" id="IPR029071">
    <property type="entry name" value="Ubiquitin-like_domsf"/>
</dbReference>
<dbReference type="InterPro" id="IPR015496">
    <property type="entry name" value="Ubiquilin"/>
</dbReference>
<feature type="compositionally biased region" description="Low complexity" evidence="1">
    <location>
        <begin position="344"/>
        <end position="373"/>
    </location>
</feature>
<dbReference type="PANTHER" id="PTHR10677:SF3">
    <property type="entry name" value="FI07626P-RELATED"/>
    <property type="match status" value="1"/>
</dbReference>
<dbReference type="GO" id="GO:0031593">
    <property type="term" value="F:polyubiquitin modification-dependent protein binding"/>
    <property type="evidence" value="ECO:0007669"/>
    <property type="project" value="TreeGrafter"/>
</dbReference>
<feature type="region of interest" description="Disordered" evidence="1">
    <location>
        <begin position="221"/>
        <end position="287"/>
    </location>
</feature>
<dbReference type="OrthoDB" id="267397at2759"/>
<evidence type="ECO:0000256" key="1">
    <source>
        <dbReference type="SAM" id="MobiDB-lite"/>
    </source>
</evidence>
<dbReference type="InterPro" id="IPR006636">
    <property type="entry name" value="STI1_HS-bd"/>
</dbReference>
<dbReference type="GO" id="GO:0005829">
    <property type="term" value="C:cytosol"/>
    <property type="evidence" value="ECO:0007669"/>
    <property type="project" value="TreeGrafter"/>
</dbReference>
<dbReference type="SMART" id="SM00165">
    <property type="entry name" value="UBA"/>
    <property type="match status" value="1"/>
</dbReference>
<dbReference type="Gene3D" id="1.10.260.100">
    <property type="match status" value="1"/>
</dbReference>
<keyword evidence="5" id="KW-1185">Reference proteome</keyword>
<name>A0A2R5GQ35_9STRA</name>
<dbReference type="Proteomes" id="UP000241890">
    <property type="component" value="Unassembled WGS sequence"/>
</dbReference>
<dbReference type="InterPro" id="IPR009060">
    <property type="entry name" value="UBA-like_sf"/>
</dbReference>
<organism evidence="4 5">
    <name type="scientific">Hondaea fermentalgiana</name>
    <dbReference type="NCBI Taxonomy" id="2315210"/>
    <lineage>
        <taxon>Eukaryota</taxon>
        <taxon>Sar</taxon>
        <taxon>Stramenopiles</taxon>
        <taxon>Bigyra</taxon>
        <taxon>Labyrinthulomycetes</taxon>
        <taxon>Thraustochytrida</taxon>
        <taxon>Thraustochytriidae</taxon>
        <taxon>Hondaea</taxon>
    </lineage>
</organism>
<dbReference type="InterPro" id="IPR019954">
    <property type="entry name" value="Ubiquitin_CS"/>
</dbReference>
<accession>A0A2R5GQ35</accession>
<feature type="compositionally biased region" description="Low complexity" evidence="1">
    <location>
        <begin position="227"/>
        <end position="242"/>
    </location>
</feature>
<dbReference type="SMART" id="SM00727">
    <property type="entry name" value="STI1"/>
    <property type="match status" value="2"/>
</dbReference>
<protein>
    <submittedName>
        <fullName evidence="4">Ubiquilin-4</fullName>
    </submittedName>
</protein>
<proteinExistence type="predicted"/>
<feature type="domain" description="UBA" evidence="2">
    <location>
        <begin position="407"/>
        <end position="447"/>
    </location>
</feature>
<dbReference type="PROSITE" id="PS50030">
    <property type="entry name" value="UBA"/>
    <property type="match status" value="1"/>
</dbReference>
<feature type="compositionally biased region" description="Polar residues" evidence="1">
    <location>
        <begin position="332"/>
        <end position="343"/>
    </location>
</feature>
<evidence type="ECO:0000313" key="5">
    <source>
        <dbReference type="Proteomes" id="UP000241890"/>
    </source>
</evidence>
<dbReference type="SUPFAM" id="SSF54236">
    <property type="entry name" value="Ubiquitin-like"/>
    <property type="match status" value="1"/>
</dbReference>
<reference evidence="4 5" key="1">
    <citation type="submission" date="2017-12" db="EMBL/GenBank/DDBJ databases">
        <title>Sequencing, de novo assembly and annotation of complete genome of a new Thraustochytrid species, strain FCC1311.</title>
        <authorList>
            <person name="Sedici K."/>
            <person name="Godart F."/>
            <person name="Aiese Cigliano R."/>
            <person name="Sanseverino W."/>
            <person name="Barakat M."/>
            <person name="Ortet P."/>
            <person name="Marechal E."/>
            <person name="Cagnac O."/>
            <person name="Amato A."/>
        </authorList>
    </citation>
    <scope>NUCLEOTIDE SEQUENCE [LARGE SCALE GENOMIC DNA]</scope>
</reference>
<dbReference type="InParanoid" id="A0A2R5GQ35"/>
<dbReference type="PROSITE" id="PS50053">
    <property type="entry name" value="UBIQUITIN_2"/>
    <property type="match status" value="1"/>
</dbReference>
<dbReference type="Pfam" id="PF00240">
    <property type="entry name" value="ubiquitin"/>
    <property type="match status" value="1"/>
</dbReference>
<dbReference type="SUPFAM" id="SSF46934">
    <property type="entry name" value="UBA-like"/>
    <property type="match status" value="1"/>
</dbReference>
<dbReference type="InterPro" id="IPR015940">
    <property type="entry name" value="UBA"/>
</dbReference>
<dbReference type="InterPro" id="IPR000626">
    <property type="entry name" value="Ubiquitin-like_dom"/>
</dbReference>
<dbReference type="PROSITE" id="PS00299">
    <property type="entry name" value="UBIQUITIN_1"/>
    <property type="match status" value="1"/>
</dbReference>
<dbReference type="EMBL" id="BEYU01000076">
    <property type="protein sequence ID" value="GBG30461.1"/>
    <property type="molecule type" value="Genomic_DNA"/>
</dbReference>
<dbReference type="AlphaFoldDB" id="A0A2R5GQ35"/>
<dbReference type="Pfam" id="PF00627">
    <property type="entry name" value="UBA"/>
    <property type="match status" value="1"/>
</dbReference>
<dbReference type="GO" id="GO:0006511">
    <property type="term" value="P:ubiquitin-dependent protein catabolic process"/>
    <property type="evidence" value="ECO:0007669"/>
    <property type="project" value="TreeGrafter"/>
</dbReference>
<dbReference type="Gene3D" id="1.10.8.10">
    <property type="entry name" value="DNA helicase RuvA subunit, C-terminal domain"/>
    <property type="match status" value="1"/>
</dbReference>
<evidence type="ECO:0000259" key="2">
    <source>
        <dbReference type="PROSITE" id="PS50030"/>
    </source>
</evidence>
<feature type="region of interest" description="Disordered" evidence="1">
    <location>
        <begin position="388"/>
        <end position="407"/>
    </location>
</feature>
<dbReference type="SMART" id="SM00213">
    <property type="entry name" value="UBQ"/>
    <property type="match status" value="1"/>
</dbReference>
<dbReference type="PANTHER" id="PTHR10677">
    <property type="entry name" value="UBIQUILIN"/>
    <property type="match status" value="1"/>
</dbReference>